<dbReference type="InterPro" id="IPR017896">
    <property type="entry name" value="4Fe4S_Fe-S-bd"/>
</dbReference>
<dbReference type="GO" id="GO:0016020">
    <property type="term" value="C:membrane"/>
    <property type="evidence" value="ECO:0007669"/>
    <property type="project" value="InterPro"/>
</dbReference>
<evidence type="ECO:0000259" key="5">
    <source>
        <dbReference type="PROSITE" id="PS51379"/>
    </source>
</evidence>
<accession>A0AA46I6J9</accession>
<feature type="domain" description="4Fe-4S ferredoxin-type" evidence="5">
    <location>
        <begin position="34"/>
        <end position="54"/>
    </location>
</feature>
<dbReference type="Gene3D" id="3.30.70.20">
    <property type="match status" value="2"/>
</dbReference>
<dbReference type="PROSITE" id="PS51379">
    <property type="entry name" value="4FE4S_FER_2"/>
    <property type="match status" value="2"/>
</dbReference>
<keyword evidence="2" id="KW-0479">Metal-binding</keyword>
<keyword evidence="1" id="KW-0004">4Fe-4S</keyword>
<feature type="domain" description="4Fe-4S ferredoxin-type" evidence="5">
    <location>
        <begin position="1"/>
        <end position="29"/>
    </location>
</feature>
<evidence type="ECO:0000313" key="7">
    <source>
        <dbReference type="Proteomes" id="UP000294678"/>
    </source>
</evidence>
<dbReference type="Pfam" id="PF14697">
    <property type="entry name" value="Fer4_21"/>
    <property type="match status" value="1"/>
</dbReference>
<protein>
    <submittedName>
        <fullName evidence="6">4Fe-4S dicluster protein</fullName>
    </submittedName>
</protein>
<evidence type="ECO:0000256" key="4">
    <source>
        <dbReference type="ARBA" id="ARBA00023014"/>
    </source>
</evidence>
<evidence type="ECO:0000256" key="2">
    <source>
        <dbReference type="ARBA" id="ARBA00022723"/>
    </source>
</evidence>
<sequence>MYIIDEHTCIECGFCQKICPKEAIEKTEIAYKITGKCVSCGLCVKKCPVDAISK</sequence>
<gene>
    <name evidence="6" type="ORF">EV215_0238</name>
</gene>
<dbReference type="Proteomes" id="UP000294678">
    <property type="component" value="Unassembled WGS sequence"/>
</dbReference>
<dbReference type="SUPFAM" id="SSF54862">
    <property type="entry name" value="4Fe-4S ferredoxins"/>
    <property type="match status" value="1"/>
</dbReference>
<dbReference type="AlphaFoldDB" id="A0AA46I6J9"/>
<dbReference type="EMBL" id="SOBG01000001">
    <property type="protein sequence ID" value="TDT72432.1"/>
    <property type="molecule type" value="Genomic_DNA"/>
</dbReference>
<evidence type="ECO:0000256" key="3">
    <source>
        <dbReference type="ARBA" id="ARBA00023004"/>
    </source>
</evidence>
<name>A0AA46I6J9_9FUSO</name>
<keyword evidence="4" id="KW-0411">Iron-sulfur</keyword>
<evidence type="ECO:0000313" key="6">
    <source>
        <dbReference type="EMBL" id="TDT72432.1"/>
    </source>
</evidence>
<reference evidence="6 7" key="1">
    <citation type="submission" date="2019-03" db="EMBL/GenBank/DDBJ databases">
        <title>Genomic Encyclopedia of Type Strains, Phase IV (KMG-IV): sequencing the most valuable type-strain genomes for metagenomic binning, comparative biology and taxonomic classification.</title>
        <authorList>
            <person name="Goeker M."/>
        </authorList>
    </citation>
    <scope>NUCLEOTIDE SEQUENCE [LARGE SCALE GENOMIC DNA]</scope>
    <source>
        <strain evidence="6 7">DSM 100055</strain>
    </source>
</reference>
<keyword evidence="3" id="KW-0408">Iron</keyword>
<proteinExistence type="predicted"/>
<evidence type="ECO:0000256" key="1">
    <source>
        <dbReference type="ARBA" id="ARBA00022485"/>
    </source>
</evidence>
<comment type="caution">
    <text evidence="6">The sequence shown here is derived from an EMBL/GenBank/DDBJ whole genome shotgun (WGS) entry which is preliminary data.</text>
</comment>
<dbReference type="GO" id="GO:0046872">
    <property type="term" value="F:metal ion binding"/>
    <property type="evidence" value="ECO:0007669"/>
    <property type="project" value="UniProtKB-KW"/>
</dbReference>
<keyword evidence="7" id="KW-1185">Reference proteome</keyword>
<dbReference type="InterPro" id="IPR010226">
    <property type="entry name" value="NADH_quinone_OxRdtase_chainI"/>
</dbReference>
<organism evidence="6 7">
    <name type="scientific">Hypnocyclicus thermotrophus</name>
    <dbReference type="NCBI Taxonomy" id="1627895"/>
    <lineage>
        <taxon>Bacteria</taxon>
        <taxon>Fusobacteriati</taxon>
        <taxon>Fusobacteriota</taxon>
        <taxon>Fusobacteriia</taxon>
        <taxon>Fusobacteriales</taxon>
        <taxon>Fusobacteriaceae</taxon>
        <taxon>Hypnocyclicus</taxon>
    </lineage>
</organism>
<dbReference type="PANTHER" id="PTHR10849">
    <property type="entry name" value="NADH DEHYDROGENASE UBIQUINONE IRON-SULFUR PROTEIN 8, MITOCHONDRIAL"/>
    <property type="match status" value="1"/>
</dbReference>
<dbReference type="GO" id="GO:0016651">
    <property type="term" value="F:oxidoreductase activity, acting on NAD(P)H"/>
    <property type="evidence" value="ECO:0007669"/>
    <property type="project" value="InterPro"/>
</dbReference>
<dbReference type="GO" id="GO:0051539">
    <property type="term" value="F:4 iron, 4 sulfur cluster binding"/>
    <property type="evidence" value="ECO:0007669"/>
    <property type="project" value="UniProtKB-KW"/>
</dbReference>
<dbReference type="RefSeq" id="WP_134112071.1">
    <property type="nucleotide sequence ID" value="NZ_SOBG01000001.1"/>
</dbReference>
<dbReference type="InterPro" id="IPR017900">
    <property type="entry name" value="4Fe4S_Fe_S_CS"/>
</dbReference>
<dbReference type="PROSITE" id="PS00198">
    <property type="entry name" value="4FE4S_FER_1"/>
    <property type="match status" value="2"/>
</dbReference>